<keyword evidence="2" id="KW-1185">Reference proteome</keyword>
<organism evidence="1 2">
    <name type="scientific">Mycena albidolilacea</name>
    <dbReference type="NCBI Taxonomy" id="1033008"/>
    <lineage>
        <taxon>Eukaryota</taxon>
        <taxon>Fungi</taxon>
        <taxon>Dikarya</taxon>
        <taxon>Basidiomycota</taxon>
        <taxon>Agaricomycotina</taxon>
        <taxon>Agaricomycetes</taxon>
        <taxon>Agaricomycetidae</taxon>
        <taxon>Agaricales</taxon>
        <taxon>Marasmiineae</taxon>
        <taxon>Mycenaceae</taxon>
        <taxon>Mycena</taxon>
    </lineage>
</organism>
<name>A0AAD7A2T1_9AGAR</name>
<evidence type="ECO:0000313" key="1">
    <source>
        <dbReference type="EMBL" id="KAJ7348384.1"/>
    </source>
</evidence>
<reference evidence="1" key="1">
    <citation type="submission" date="2023-03" db="EMBL/GenBank/DDBJ databases">
        <title>Massive genome expansion in bonnet fungi (Mycena s.s.) driven by repeated elements and novel gene families across ecological guilds.</title>
        <authorList>
            <consortium name="Lawrence Berkeley National Laboratory"/>
            <person name="Harder C.B."/>
            <person name="Miyauchi S."/>
            <person name="Viragh M."/>
            <person name="Kuo A."/>
            <person name="Thoen E."/>
            <person name="Andreopoulos B."/>
            <person name="Lu D."/>
            <person name="Skrede I."/>
            <person name="Drula E."/>
            <person name="Henrissat B."/>
            <person name="Morin E."/>
            <person name="Kohler A."/>
            <person name="Barry K."/>
            <person name="LaButti K."/>
            <person name="Morin E."/>
            <person name="Salamov A."/>
            <person name="Lipzen A."/>
            <person name="Mereny Z."/>
            <person name="Hegedus B."/>
            <person name="Baldrian P."/>
            <person name="Stursova M."/>
            <person name="Weitz H."/>
            <person name="Taylor A."/>
            <person name="Grigoriev I.V."/>
            <person name="Nagy L.G."/>
            <person name="Martin F."/>
            <person name="Kauserud H."/>
        </authorList>
    </citation>
    <scope>NUCLEOTIDE SEQUENCE</scope>
    <source>
        <strain evidence="1">CBHHK002</strain>
    </source>
</reference>
<accession>A0AAD7A2T1</accession>
<dbReference type="EMBL" id="JARIHO010000017">
    <property type="protein sequence ID" value="KAJ7348384.1"/>
    <property type="molecule type" value="Genomic_DNA"/>
</dbReference>
<evidence type="ECO:0000313" key="2">
    <source>
        <dbReference type="Proteomes" id="UP001218218"/>
    </source>
</evidence>
<protein>
    <submittedName>
        <fullName evidence="1">Uncharacterized protein</fullName>
    </submittedName>
</protein>
<comment type="caution">
    <text evidence="1">The sequence shown here is derived from an EMBL/GenBank/DDBJ whole genome shotgun (WGS) entry which is preliminary data.</text>
</comment>
<dbReference type="AlphaFoldDB" id="A0AAD7A2T1"/>
<gene>
    <name evidence="1" type="ORF">DFH08DRAFT_808123</name>
</gene>
<dbReference type="Proteomes" id="UP001218218">
    <property type="component" value="Unassembled WGS sequence"/>
</dbReference>
<proteinExistence type="predicted"/>
<sequence>MDQKKLLQILSLPIPALQAQEVAAKRRKCKRRRLVHFGVSVLLLWLGARYLHFGNPESISFLEDDRPWPLPSGVSIDHCAEWSERGELNAIDEFPYSAEPSFELPVSTSTLFFDFPPPRTSGPKYSFFYGTPHYRREKHLEAAKACLLERDGAKSGVGFLVTVTFPQTSDKSPLSINNLSTDLLIFSQTFGDLSNIAFKSLLLEGAVGDILAEVWLTGIQVHFRRYNLPPVPVHQNCEHRNFHWAYQNPIPQSLLTESANVTNSVGPIESTFSASKSLTLSTSNSALNFDVNLSNDAEGEATQLKLFNNIASFAANTYDVAHRFIRGNITLTSAKDGAATRFDIHARTSTSSLTLDVLEAPRNFGKRVFQKKKKETAAVFEPARTKINKSQTNA</sequence>